<keyword evidence="1" id="KW-0812">Transmembrane</keyword>
<name>A0ABQ1UF32_9FLAO</name>
<feature type="transmembrane region" description="Helical" evidence="1">
    <location>
        <begin position="6"/>
        <end position="29"/>
    </location>
</feature>
<dbReference type="Gene3D" id="1.25.10.10">
    <property type="entry name" value="Leucine-rich Repeat Variant"/>
    <property type="match status" value="1"/>
</dbReference>
<keyword evidence="1" id="KW-0472">Membrane</keyword>
<protein>
    <recommendedName>
        <fullName evidence="4">HEAT repeat-containing protein</fullName>
    </recommendedName>
</protein>
<proteinExistence type="predicted"/>
<keyword evidence="3" id="KW-1185">Reference proteome</keyword>
<comment type="caution">
    <text evidence="2">The sequence shown here is derived from an EMBL/GenBank/DDBJ whole genome shotgun (WGS) entry which is preliminary data.</text>
</comment>
<gene>
    <name evidence="2" type="ORF">GCM10011518_28710</name>
</gene>
<evidence type="ECO:0000256" key="1">
    <source>
        <dbReference type="SAM" id="Phobius"/>
    </source>
</evidence>
<sequence length="353" mass="42043">MEVFIHYFIRIILPILIIGCILLILVLIINRYRYDSFRPKFHKAKDEIDIFLTNLIFSPFDETHHHTEIEQFKKAIPFEKNWCKKLLLNEIIFLKLNLKGEVTNKFHYIYEQFDLFRYTQKLLKSRRFYLKCLGLFQLESLDYKKGRNYITPLLNHKNRDIKSRAFLALISLRPNKLESLIDFTHDITIAEEINIMDILHHKKTKMPANLKDWIASDNATIVKLGIKLMIFYNYNNENKNIVELLKHDDKEVRHEVILAINSLFIVEAETELIKRFSHEDTENKLEIFNTLAKIGTTESENFIAQLLEARTDEGIKLDAVYCLHKINRNYFDSHFLDNEDVQKMVEHVKAIRK</sequence>
<reference evidence="3" key="1">
    <citation type="journal article" date="2019" name="Int. J. Syst. Evol. Microbiol.">
        <title>The Global Catalogue of Microorganisms (GCM) 10K type strain sequencing project: providing services to taxonomists for standard genome sequencing and annotation.</title>
        <authorList>
            <consortium name="The Broad Institute Genomics Platform"/>
            <consortium name="The Broad Institute Genome Sequencing Center for Infectious Disease"/>
            <person name="Wu L."/>
            <person name="Ma J."/>
        </authorList>
    </citation>
    <scope>NUCLEOTIDE SEQUENCE [LARGE SCALE GENOMIC DNA]</scope>
    <source>
        <strain evidence="3">CGMCC 1.16060</strain>
    </source>
</reference>
<dbReference type="SUPFAM" id="SSF48371">
    <property type="entry name" value="ARM repeat"/>
    <property type="match status" value="1"/>
</dbReference>
<evidence type="ECO:0000313" key="3">
    <source>
        <dbReference type="Proteomes" id="UP000655016"/>
    </source>
</evidence>
<dbReference type="Proteomes" id="UP000655016">
    <property type="component" value="Unassembled WGS sequence"/>
</dbReference>
<accession>A0ABQ1UF32</accession>
<dbReference type="RefSeq" id="WP_163394984.1">
    <property type="nucleotide sequence ID" value="NZ_BMKP01000006.1"/>
</dbReference>
<evidence type="ECO:0008006" key="4">
    <source>
        <dbReference type="Google" id="ProtNLM"/>
    </source>
</evidence>
<dbReference type="InterPro" id="IPR011989">
    <property type="entry name" value="ARM-like"/>
</dbReference>
<organism evidence="2 3">
    <name type="scientific">Flavobacterium limi</name>
    <dbReference type="NCBI Taxonomy" id="2045105"/>
    <lineage>
        <taxon>Bacteria</taxon>
        <taxon>Pseudomonadati</taxon>
        <taxon>Bacteroidota</taxon>
        <taxon>Flavobacteriia</taxon>
        <taxon>Flavobacteriales</taxon>
        <taxon>Flavobacteriaceae</taxon>
        <taxon>Flavobacterium</taxon>
    </lineage>
</organism>
<keyword evidence="1" id="KW-1133">Transmembrane helix</keyword>
<evidence type="ECO:0000313" key="2">
    <source>
        <dbReference type="EMBL" id="GGF17622.1"/>
    </source>
</evidence>
<dbReference type="InterPro" id="IPR016024">
    <property type="entry name" value="ARM-type_fold"/>
</dbReference>
<dbReference type="EMBL" id="BMKP01000006">
    <property type="protein sequence ID" value="GGF17622.1"/>
    <property type="molecule type" value="Genomic_DNA"/>
</dbReference>